<feature type="region of interest" description="Disordered" evidence="6">
    <location>
        <begin position="292"/>
        <end position="312"/>
    </location>
</feature>
<dbReference type="PANTHER" id="PTHR43085:SF1">
    <property type="entry name" value="PSEUDOURIDINE KINASE-RELATED"/>
    <property type="match status" value="1"/>
</dbReference>
<evidence type="ECO:0000313" key="8">
    <source>
        <dbReference type="EMBL" id="SEK71029.1"/>
    </source>
</evidence>
<evidence type="ECO:0000259" key="7">
    <source>
        <dbReference type="Pfam" id="PF00294"/>
    </source>
</evidence>
<evidence type="ECO:0000256" key="4">
    <source>
        <dbReference type="ARBA" id="ARBA00022777"/>
    </source>
</evidence>
<proteinExistence type="inferred from homology"/>
<comment type="similarity">
    <text evidence="1">Belongs to the carbohydrate kinase PfkB family.</text>
</comment>
<dbReference type="EMBL" id="FOAA01000004">
    <property type="protein sequence ID" value="SEK71029.1"/>
    <property type="molecule type" value="Genomic_DNA"/>
</dbReference>
<gene>
    <name evidence="8" type="ORF">SAMN05444515_104119</name>
</gene>
<evidence type="ECO:0000256" key="3">
    <source>
        <dbReference type="ARBA" id="ARBA00022741"/>
    </source>
</evidence>
<evidence type="ECO:0000256" key="5">
    <source>
        <dbReference type="ARBA" id="ARBA00022840"/>
    </source>
</evidence>
<dbReference type="OrthoDB" id="9779730at2"/>
<dbReference type="PANTHER" id="PTHR43085">
    <property type="entry name" value="HEXOKINASE FAMILY MEMBER"/>
    <property type="match status" value="1"/>
</dbReference>
<dbReference type="Pfam" id="PF00294">
    <property type="entry name" value="PfkB"/>
    <property type="match status" value="1"/>
</dbReference>
<dbReference type="InterPro" id="IPR011611">
    <property type="entry name" value="PfkB_dom"/>
</dbReference>
<evidence type="ECO:0000256" key="6">
    <source>
        <dbReference type="SAM" id="MobiDB-lite"/>
    </source>
</evidence>
<name>A0A1H7J8H9_9GAMM</name>
<dbReference type="STRING" id="1396821.SAMN05444515_104119"/>
<protein>
    <submittedName>
        <fullName evidence="8">Fructokinase</fullName>
    </submittedName>
</protein>
<dbReference type="GO" id="GO:0016301">
    <property type="term" value="F:kinase activity"/>
    <property type="evidence" value="ECO:0007669"/>
    <property type="project" value="UniProtKB-KW"/>
</dbReference>
<sequence>MTANPEPVIFGEVLFDCFEERSVLGGAPFNVAWNLKGLGRDPLFMGAVGDDALGARVQQALSAWGMRPEGLQLDPHHPTGQVQVTLSGGEPQYEILADQAYDHVEVAGALDALPDHGILYHGSLALREASARHGLERLRDHMDARVFMDVNLRAPWWKREEVHDLMAHATWVKLNQDELSALAPEPAADPEVQARLTLACFDLEAMIVTRASQGAMVLTREGAVHAMNAPAVAGLKDTVGAGDAFSAVTLLGLLEGWPWEVILHRAAEFAARVCTLHGATTEDPGFYASAHDAWNSARPSPQPLSPGGRGAR</sequence>
<keyword evidence="3" id="KW-0547">Nucleotide-binding</keyword>
<dbReference type="Gene3D" id="3.40.1190.20">
    <property type="match status" value="1"/>
</dbReference>
<dbReference type="InterPro" id="IPR029056">
    <property type="entry name" value="Ribokinase-like"/>
</dbReference>
<organism evidence="8 9">
    <name type="scientific">Ectothiorhodospira marina</name>
    <dbReference type="NCBI Taxonomy" id="1396821"/>
    <lineage>
        <taxon>Bacteria</taxon>
        <taxon>Pseudomonadati</taxon>
        <taxon>Pseudomonadota</taxon>
        <taxon>Gammaproteobacteria</taxon>
        <taxon>Chromatiales</taxon>
        <taxon>Ectothiorhodospiraceae</taxon>
        <taxon>Ectothiorhodospira</taxon>
    </lineage>
</organism>
<evidence type="ECO:0000256" key="1">
    <source>
        <dbReference type="ARBA" id="ARBA00010688"/>
    </source>
</evidence>
<dbReference type="Proteomes" id="UP000199256">
    <property type="component" value="Unassembled WGS sequence"/>
</dbReference>
<keyword evidence="4 8" id="KW-0418">Kinase</keyword>
<feature type="domain" description="Carbohydrate kinase PfkB" evidence="7">
    <location>
        <begin position="11"/>
        <end position="281"/>
    </location>
</feature>
<dbReference type="GO" id="GO:0005524">
    <property type="term" value="F:ATP binding"/>
    <property type="evidence" value="ECO:0007669"/>
    <property type="project" value="UniProtKB-KW"/>
</dbReference>
<keyword evidence="9" id="KW-1185">Reference proteome</keyword>
<dbReference type="CDD" id="cd01167">
    <property type="entry name" value="bac_FRK"/>
    <property type="match status" value="1"/>
</dbReference>
<keyword evidence="2" id="KW-0808">Transferase</keyword>
<evidence type="ECO:0000256" key="2">
    <source>
        <dbReference type="ARBA" id="ARBA00022679"/>
    </source>
</evidence>
<reference evidence="9" key="1">
    <citation type="submission" date="2016-10" db="EMBL/GenBank/DDBJ databases">
        <authorList>
            <person name="Varghese N."/>
            <person name="Submissions S."/>
        </authorList>
    </citation>
    <scope>NUCLEOTIDE SEQUENCE [LARGE SCALE GENOMIC DNA]</scope>
    <source>
        <strain evidence="9">DSM 241</strain>
    </source>
</reference>
<dbReference type="InterPro" id="IPR050306">
    <property type="entry name" value="PfkB_Carbo_kinase"/>
</dbReference>
<dbReference type="RefSeq" id="WP_090251895.1">
    <property type="nucleotide sequence ID" value="NZ_FOAA01000004.1"/>
</dbReference>
<keyword evidence="5" id="KW-0067">ATP-binding</keyword>
<accession>A0A1H7J8H9</accession>
<dbReference type="SUPFAM" id="SSF53613">
    <property type="entry name" value="Ribokinase-like"/>
    <property type="match status" value="1"/>
</dbReference>
<dbReference type="AlphaFoldDB" id="A0A1H7J8H9"/>
<evidence type="ECO:0000313" key="9">
    <source>
        <dbReference type="Proteomes" id="UP000199256"/>
    </source>
</evidence>